<dbReference type="STRING" id="693979.Bache_2346"/>
<evidence type="ECO:0000313" key="4">
    <source>
        <dbReference type="Proteomes" id="UP000008630"/>
    </source>
</evidence>
<feature type="region of interest" description="Disordered" evidence="1">
    <location>
        <begin position="267"/>
        <end position="313"/>
    </location>
</feature>
<dbReference type="AlphaFoldDB" id="E6SU41"/>
<keyword evidence="4" id="KW-1185">Reference proteome</keyword>
<dbReference type="Proteomes" id="UP000008630">
    <property type="component" value="Chromosome"/>
</dbReference>
<protein>
    <recommendedName>
        <fullName evidence="2">DUF4296 domain-containing protein</fullName>
    </recommendedName>
</protein>
<dbReference type="KEGG" id="bhl:Bache_2346"/>
<proteinExistence type="predicted"/>
<evidence type="ECO:0000259" key="2">
    <source>
        <dbReference type="Pfam" id="PF14129"/>
    </source>
</evidence>
<evidence type="ECO:0000256" key="1">
    <source>
        <dbReference type="SAM" id="MobiDB-lite"/>
    </source>
</evidence>
<feature type="compositionally biased region" description="Basic and acidic residues" evidence="1">
    <location>
        <begin position="277"/>
        <end position="286"/>
    </location>
</feature>
<evidence type="ECO:0000313" key="3">
    <source>
        <dbReference type="EMBL" id="ADV44314.1"/>
    </source>
</evidence>
<reference key="1">
    <citation type="submission" date="2010-11" db="EMBL/GenBank/DDBJ databases">
        <title>The complete genome of Bacteroides helcogenes P 36-108.</title>
        <authorList>
            <consortium name="US DOE Joint Genome Institute (JGI-PGF)"/>
            <person name="Lucas S."/>
            <person name="Copeland A."/>
            <person name="Lapidus A."/>
            <person name="Bruce D."/>
            <person name="Goodwin L."/>
            <person name="Pitluck S."/>
            <person name="Kyrpides N."/>
            <person name="Mavromatis K."/>
            <person name="Ivanova N."/>
            <person name="Zeytun A."/>
            <person name="Brettin T."/>
            <person name="Detter J.C."/>
            <person name="Tapia R."/>
            <person name="Han C."/>
            <person name="Land M."/>
            <person name="Hauser L."/>
            <person name="Markowitz V."/>
            <person name="Cheng J.-F."/>
            <person name="Hugenholtz P."/>
            <person name="Woyke T."/>
            <person name="Wu D."/>
            <person name="Gronow S."/>
            <person name="Wellnitz S."/>
            <person name="Brambilla E."/>
            <person name="Klenk H.-P."/>
            <person name="Eisen J.A."/>
        </authorList>
    </citation>
    <scope>NUCLEOTIDE SEQUENCE</scope>
    <source>
        <strain>P 36-108</strain>
    </source>
</reference>
<feature type="domain" description="DUF4296" evidence="2">
    <location>
        <begin position="27"/>
        <end position="109"/>
    </location>
</feature>
<dbReference type="Pfam" id="PF14129">
    <property type="entry name" value="DUF4296"/>
    <property type="match status" value="1"/>
</dbReference>
<reference evidence="3 4" key="2">
    <citation type="journal article" date="2011" name="Stand. Genomic Sci.">
        <title>Complete genome sequence of Bacteroides helcogenes type strain (P 36-108).</title>
        <authorList>
            <person name="Pati A."/>
            <person name="Gronow S."/>
            <person name="Zeytun A."/>
            <person name="Lapidus A."/>
            <person name="Nolan M."/>
            <person name="Hammon N."/>
            <person name="Deshpande S."/>
            <person name="Cheng J.F."/>
            <person name="Tapia R."/>
            <person name="Han C."/>
            <person name="Goodwin L."/>
            <person name="Pitluck S."/>
            <person name="Liolios K."/>
            <person name="Pagani I."/>
            <person name="Ivanova N."/>
            <person name="Mavromatis K."/>
            <person name="Chen A."/>
            <person name="Palaniappan K."/>
            <person name="Land M."/>
            <person name="Hauser L."/>
            <person name="Chang Y.J."/>
            <person name="Jeffries C.D."/>
            <person name="Detter J.C."/>
            <person name="Brambilla E."/>
            <person name="Rohde M."/>
            <person name="Goker M."/>
            <person name="Woyke T."/>
            <person name="Bristow J."/>
            <person name="Eisen J.A."/>
            <person name="Markowitz V."/>
            <person name="Hugenholtz P."/>
            <person name="Kyrpides N.C."/>
            <person name="Klenk H.P."/>
            <person name="Lucas S."/>
        </authorList>
    </citation>
    <scope>NUCLEOTIDE SEQUENCE [LARGE SCALE GENOMIC DNA]</scope>
    <source>
        <strain evidence="4">ATCC 35417 / DSM 20613 / JCM 6297 / CCUG 15421 / P 36-108</strain>
    </source>
</reference>
<feature type="compositionally biased region" description="Basic and acidic residues" evidence="1">
    <location>
        <begin position="302"/>
        <end position="313"/>
    </location>
</feature>
<dbReference type="EMBL" id="CP002352">
    <property type="protein sequence ID" value="ADV44314.1"/>
    <property type="molecule type" value="Genomic_DNA"/>
</dbReference>
<gene>
    <name evidence="3" type="ordered locus">Bache_2346</name>
</gene>
<dbReference type="PATRIC" id="fig|693979.3.peg.2458"/>
<dbReference type="InterPro" id="IPR025381">
    <property type="entry name" value="DUF4296"/>
</dbReference>
<dbReference type="OrthoDB" id="678784at2"/>
<dbReference type="HOGENOM" id="CLU_065523_0_0_10"/>
<accession>E6SU41</accession>
<sequence length="313" mass="36291">MKGRKRIQWYSVFLLVFCLTSCQVKRPEGVLPDAKMEDVLYDYHIAKAMGDEVPYNESYKRLLYVESVFKKQGITQAVFDSSMVWYARNPEILTKIYEKVNFRLKAERDGINHLIAIRDNKPKESLSGDSVDVWTWQHIYQLTGMPLDNKIIFSLPSDTNFHDRDTLRWNVRFHFRDGMLPDSAHAPLMAMQIQYENDSIINDILKVKKTGIKTITLTADTLGKIKEIRGFIYYPVQKVSRPVLIDHISLMRYHASDSIPTVKDSLQQTNSNVGKDSIGHPDEVRSARSPQDANHRNIRPRPVRESKPIIRKE</sequence>
<dbReference type="eggNOG" id="ENOG5033DU3">
    <property type="taxonomic scope" value="Bacteria"/>
</dbReference>
<dbReference type="RefSeq" id="WP_013547904.1">
    <property type="nucleotide sequence ID" value="NC_014933.1"/>
</dbReference>
<organism evidence="3 4">
    <name type="scientific">Bacteroides helcogenes (strain ATCC 35417 / DSM 20613 / JCM 6297 / CCUG 15421 / P 36-108)</name>
    <dbReference type="NCBI Taxonomy" id="693979"/>
    <lineage>
        <taxon>Bacteria</taxon>
        <taxon>Pseudomonadati</taxon>
        <taxon>Bacteroidota</taxon>
        <taxon>Bacteroidia</taxon>
        <taxon>Bacteroidales</taxon>
        <taxon>Bacteroidaceae</taxon>
        <taxon>Bacteroides</taxon>
    </lineage>
</organism>
<name>E6SU41_BACT6</name>